<accession>A0ACB8TQ34</accession>
<sequence>MVLGPRPRLFLPYLNFVIATAALGFQTTVLYPWHHTLDDEFKKLKLEQSRMLKELHDAKLQKFSEVEARVITIEQKLREGMLGKAR</sequence>
<keyword evidence="2" id="KW-1185">Reference proteome</keyword>
<protein>
    <submittedName>
        <fullName evidence="1">Uncharacterized protein</fullName>
    </submittedName>
</protein>
<evidence type="ECO:0000313" key="1">
    <source>
        <dbReference type="EMBL" id="KAI0084177.1"/>
    </source>
</evidence>
<dbReference type="Proteomes" id="UP001055072">
    <property type="component" value="Unassembled WGS sequence"/>
</dbReference>
<evidence type="ECO:0000313" key="2">
    <source>
        <dbReference type="Proteomes" id="UP001055072"/>
    </source>
</evidence>
<dbReference type="EMBL" id="MU274946">
    <property type="protein sequence ID" value="KAI0084177.1"/>
    <property type="molecule type" value="Genomic_DNA"/>
</dbReference>
<reference evidence="1" key="1">
    <citation type="journal article" date="2021" name="Environ. Microbiol.">
        <title>Gene family expansions and transcriptome signatures uncover fungal adaptations to wood decay.</title>
        <authorList>
            <person name="Hage H."/>
            <person name="Miyauchi S."/>
            <person name="Viragh M."/>
            <person name="Drula E."/>
            <person name="Min B."/>
            <person name="Chaduli D."/>
            <person name="Navarro D."/>
            <person name="Favel A."/>
            <person name="Norest M."/>
            <person name="Lesage-Meessen L."/>
            <person name="Balint B."/>
            <person name="Merenyi Z."/>
            <person name="de Eugenio L."/>
            <person name="Morin E."/>
            <person name="Martinez A.T."/>
            <person name="Baldrian P."/>
            <person name="Stursova M."/>
            <person name="Martinez M.J."/>
            <person name="Novotny C."/>
            <person name="Magnuson J.K."/>
            <person name="Spatafora J.W."/>
            <person name="Maurice S."/>
            <person name="Pangilinan J."/>
            <person name="Andreopoulos W."/>
            <person name="LaButti K."/>
            <person name="Hundley H."/>
            <person name="Na H."/>
            <person name="Kuo A."/>
            <person name="Barry K."/>
            <person name="Lipzen A."/>
            <person name="Henrissat B."/>
            <person name="Riley R."/>
            <person name="Ahrendt S."/>
            <person name="Nagy L.G."/>
            <person name="Grigoriev I.V."/>
            <person name="Martin F."/>
            <person name="Rosso M.N."/>
        </authorList>
    </citation>
    <scope>NUCLEOTIDE SEQUENCE</scope>
    <source>
        <strain evidence="1">CBS 384.51</strain>
    </source>
</reference>
<name>A0ACB8TQ34_9APHY</name>
<gene>
    <name evidence="1" type="ORF">BDY19DRAFT_973488</name>
</gene>
<proteinExistence type="predicted"/>
<organism evidence="1 2">
    <name type="scientific">Irpex rosettiformis</name>
    <dbReference type="NCBI Taxonomy" id="378272"/>
    <lineage>
        <taxon>Eukaryota</taxon>
        <taxon>Fungi</taxon>
        <taxon>Dikarya</taxon>
        <taxon>Basidiomycota</taxon>
        <taxon>Agaricomycotina</taxon>
        <taxon>Agaricomycetes</taxon>
        <taxon>Polyporales</taxon>
        <taxon>Irpicaceae</taxon>
        <taxon>Irpex</taxon>
    </lineage>
</organism>
<comment type="caution">
    <text evidence="1">The sequence shown here is derived from an EMBL/GenBank/DDBJ whole genome shotgun (WGS) entry which is preliminary data.</text>
</comment>